<organism evidence="1 2">
    <name type="scientific">Dubosiella muris</name>
    <dbReference type="NCBI Taxonomy" id="3038133"/>
    <lineage>
        <taxon>Bacteria</taxon>
        <taxon>Bacillati</taxon>
        <taxon>Bacillota</taxon>
        <taxon>Erysipelotrichia</taxon>
        <taxon>Erysipelotrichales</taxon>
        <taxon>Erysipelotrichaceae</taxon>
        <taxon>Dubosiella</taxon>
    </lineage>
</organism>
<proteinExistence type="predicted"/>
<evidence type="ECO:0000313" key="2">
    <source>
        <dbReference type="Proteomes" id="UP000308836"/>
    </source>
</evidence>
<evidence type="ECO:0000313" key="1">
    <source>
        <dbReference type="EMBL" id="TGY65296.1"/>
    </source>
</evidence>
<gene>
    <name evidence="1" type="ORF">E5336_09045</name>
</gene>
<comment type="caution">
    <text evidence="1">The sequence shown here is derived from an EMBL/GenBank/DDBJ whole genome shotgun (WGS) entry which is preliminary data.</text>
</comment>
<protein>
    <submittedName>
        <fullName evidence="1">Uncharacterized protein</fullName>
    </submittedName>
</protein>
<dbReference type="EMBL" id="SRYG01000019">
    <property type="protein sequence ID" value="TGY65296.1"/>
    <property type="molecule type" value="Genomic_DNA"/>
</dbReference>
<accession>A0AC61R5I8</accession>
<keyword evidence="2" id="KW-1185">Reference proteome</keyword>
<dbReference type="Proteomes" id="UP000308836">
    <property type="component" value="Unassembled WGS sequence"/>
</dbReference>
<reference evidence="1" key="1">
    <citation type="submission" date="2019-04" db="EMBL/GenBank/DDBJ databases">
        <title>Microbes associate with the intestines of laboratory mice.</title>
        <authorList>
            <person name="Navarre W."/>
            <person name="Wong E."/>
            <person name="Huang K."/>
            <person name="Tropini C."/>
            <person name="Ng K."/>
            <person name="Yu B."/>
        </authorList>
    </citation>
    <scope>NUCLEOTIDE SEQUENCE</scope>
    <source>
        <strain evidence="1">NM09_H32</strain>
    </source>
</reference>
<name>A0AC61R5I8_9FIRM</name>
<sequence>MEFFLIILILIGLFMFAFYMLPILIPFLIIVSVLGAVRRALQKNKRESEFTRQYESYFTSEEPEQPKVQTREKRPDAIDVEYVEYEEKDEERP</sequence>